<evidence type="ECO:0000256" key="1">
    <source>
        <dbReference type="SAM" id="Phobius"/>
    </source>
</evidence>
<keyword evidence="1" id="KW-0472">Membrane</keyword>
<feature type="transmembrane region" description="Helical" evidence="1">
    <location>
        <begin position="167"/>
        <end position="184"/>
    </location>
</feature>
<name>A0A2H0R658_9BACT</name>
<comment type="caution">
    <text evidence="2">The sequence shown here is derived from an EMBL/GenBank/DDBJ whole genome shotgun (WGS) entry which is preliminary data.</text>
</comment>
<protein>
    <submittedName>
        <fullName evidence="2">Uncharacterized protein</fullName>
    </submittedName>
</protein>
<dbReference type="AlphaFoldDB" id="A0A2H0R658"/>
<proteinExistence type="predicted"/>
<accession>A0A2H0R658</accession>
<organism evidence="2 3">
    <name type="scientific">Candidatus Yanofskybacteria bacterium CG10_big_fil_rev_8_21_14_0_10_37_15</name>
    <dbReference type="NCBI Taxonomy" id="1975097"/>
    <lineage>
        <taxon>Bacteria</taxon>
        <taxon>Candidatus Yanofskyibacteriota</taxon>
    </lineage>
</organism>
<evidence type="ECO:0000313" key="2">
    <source>
        <dbReference type="EMBL" id="PIR42011.1"/>
    </source>
</evidence>
<dbReference type="Proteomes" id="UP000230208">
    <property type="component" value="Unassembled WGS sequence"/>
</dbReference>
<evidence type="ECO:0000313" key="3">
    <source>
        <dbReference type="Proteomes" id="UP000230208"/>
    </source>
</evidence>
<keyword evidence="1" id="KW-0812">Transmembrane</keyword>
<reference evidence="2 3" key="1">
    <citation type="submission" date="2017-09" db="EMBL/GenBank/DDBJ databases">
        <title>Depth-based differentiation of microbial function through sediment-hosted aquifers and enrichment of novel symbionts in the deep terrestrial subsurface.</title>
        <authorList>
            <person name="Probst A.J."/>
            <person name="Ladd B."/>
            <person name="Jarett J.K."/>
            <person name="Geller-Mcgrath D.E."/>
            <person name="Sieber C.M."/>
            <person name="Emerson J.B."/>
            <person name="Anantharaman K."/>
            <person name="Thomas B.C."/>
            <person name="Malmstrom R."/>
            <person name="Stieglmeier M."/>
            <person name="Klingl A."/>
            <person name="Woyke T."/>
            <person name="Ryan C.M."/>
            <person name="Banfield J.F."/>
        </authorList>
    </citation>
    <scope>NUCLEOTIDE SEQUENCE [LARGE SCALE GENOMIC DNA]</scope>
    <source>
        <strain evidence="2">CG10_big_fil_rev_8_21_14_0_10_37_15</strain>
    </source>
</reference>
<feature type="transmembrane region" description="Helical" evidence="1">
    <location>
        <begin position="129"/>
        <end position="147"/>
    </location>
</feature>
<feature type="transmembrane region" description="Helical" evidence="1">
    <location>
        <begin position="91"/>
        <end position="117"/>
    </location>
</feature>
<sequence>MISHFLFLIFLSNIFSNNNTNFYYFNLNQFRFKIIFKIYKSAKILLYLFIETITKKQNRCYNELMSFAHIDQIIKTTLPVQSGSLPVYGNFYTALLGLAFILILIGIAYFVIGRLPLSKKDKLTPRKEIFLAKTITALILFAITSAAWDIWWHRAVGRDSLWEPPHLFLYSFAGLAILLGIYSWHRTHKKIWKKIASALFLIPASLPFDNFWHILYGVEDLSRPISLSWSPPHVLLAIGAVIALFMLIPVLMHE</sequence>
<gene>
    <name evidence="2" type="ORF">COV30_00645</name>
</gene>
<feature type="transmembrane region" description="Helical" evidence="1">
    <location>
        <begin position="234"/>
        <end position="252"/>
    </location>
</feature>
<keyword evidence="1" id="KW-1133">Transmembrane helix</keyword>
<dbReference type="EMBL" id="PCXP01000009">
    <property type="protein sequence ID" value="PIR42011.1"/>
    <property type="molecule type" value="Genomic_DNA"/>
</dbReference>
<feature type="transmembrane region" description="Helical" evidence="1">
    <location>
        <begin position="196"/>
        <end position="214"/>
    </location>
</feature>